<evidence type="ECO:0000313" key="5">
    <source>
        <dbReference type="Proteomes" id="UP000766246"/>
    </source>
</evidence>
<dbReference type="SUPFAM" id="SSF48452">
    <property type="entry name" value="TPR-like"/>
    <property type="match status" value="1"/>
</dbReference>
<comment type="caution">
    <text evidence="4">The sequence shown here is derived from an EMBL/GenBank/DDBJ whole genome shotgun (WGS) entry which is preliminary data.</text>
</comment>
<evidence type="ECO:0000256" key="1">
    <source>
        <dbReference type="PROSITE-ProRule" id="PRU00339"/>
    </source>
</evidence>
<evidence type="ECO:0000259" key="3">
    <source>
        <dbReference type="Pfam" id="PF13290"/>
    </source>
</evidence>
<dbReference type="Pfam" id="PF13290">
    <property type="entry name" value="CHB_HEX_C_1"/>
    <property type="match status" value="2"/>
</dbReference>
<feature type="repeat" description="TPR" evidence="1">
    <location>
        <begin position="151"/>
        <end position="184"/>
    </location>
</feature>
<organism evidence="4 5">
    <name type="scientific">Pseudobutyrivibrio ruminis</name>
    <dbReference type="NCBI Taxonomy" id="46206"/>
    <lineage>
        <taxon>Bacteria</taxon>
        <taxon>Bacillati</taxon>
        <taxon>Bacillota</taxon>
        <taxon>Clostridia</taxon>
        <taxon>Lachnospirales</taxon>
        <taxon>Lachnospiraceae</taxon>
        <taxon>Pseudobutyrivibrio</taxon>
    </lineage>
</organism>
<dbReference type="PROSITE" id="PS50293">
    <property type="entry name" value="TPR_REGION"/>
    <property type="match status" value="1"/>
</dbReference>
<feature type="domain" description="GH29D-like beta-sandwich" evidence="3">
    <location>
        <begin position="233"/>
        <end position="296"/>
    </location>
</feature>
<dbReference type="PROSITE" id="PS50005">
    <property type="entry name" value="TPR"/>
    <property type="match status" value="1"/>
</dbReference>
<dbReference type="Gene3D" id="1.25.40.10">
    <property type="entry name" value="Tetratricopeptide repeat domain"/>
    <property type="match status" value="1"/>
</dbReference>
<dbReference type="InterPro" id="IPR059177">
    <property type="entry name" value="GH29D-like_dom"/>
</dbReference>
<proteinExistence type="predicted"/>
<dbReference type="EMBL" id="SVER01000010">
    <property type="protein sequence ID" value="MBE5919179.1"/>
    <property type="molecule type" value="Genomic_DNA"/>
</dbReference>
<protein>
    <submittedName>
        <fullName evidence="4">Tetratricopeptide repeat protein</fullName>
    </submittedName>
</protein>
<keyword evidence="2" id="KW-0812">Transmembrane</keyword>
<evidence type="ECO:0000256" key="2">
    <source>
        <dbReference type="SAM" id="Phobius"/>
    </source>
</evidence>
<dbReference type="Proteomes" id="UP000766246">
    <property type="component" value="Unassembled WGS sequence"/>
</dbReference>
<feature type="domain" description="GH29D-like beta-sandwich" evidence="3">
    <location>
        <begin position="315"/>
        <end position="380"/>
    </location>
</feature>
<dbReference type="InterPro" id="IPR011990">
    <property type="entry name" value="TPR-like_helical_dom_sf"/>
</dbReference>
<dbReference type="SMART" id="SM00028">
    <property type="entry name" value="TPR"/>
    <property type="match status" value="2"/>
</dbReference>
<reference evidence="4" key="1">
    <citation type="submission" date="2019-04" db="EMBL/GenBank/DDBJ databases">
        <title>Evolution of Biomass-Degrading Anaerobic Consortia Revealed by Metagenomics.</title>
        <authorList>
            <person name="Peng X."/>
        </authorList>
    </citation>
    <scope>NUCLEOTIDE SEQUENCE</scope>
    <source>
        <strain evidence="4">SIG311</strain>
    </source>
</reference>
<keyword evidence="1" id="KW-0802">TPR repeat</keyword>
<dbReference type="InterPro" id="IPR019734">
    <property type="entry name" value="TPR_rpt"/>
</dbReference>
<name>A0A927U6J3_9FIRM</name>
<accession>A0A927U6J3</accession>
<dbReference type="AlphaFoldDB" id="A0A927U6J3"/>
<gene>
    <name evidence="4" type="ORF">E7272_04970</name>
</gene>
<feature type="transmembrane region" description="Helical" evidence="2">
    <location>
        <begin position="92"/>
        <end position="112"/>
    </location>
</feature>
<keyword evidence="2" id="KW-0472">Membrane</keyword>
<keyword evidence="2" id="KW-1133">Transmembrane helix</keyword>
<sequence length="388" mass="43338">MNCKKCGAEIENGLMYCPKCGESVQLVPDYNVLEEELLSKVVEDKNKNKDDKFATGVYKPIEKVEINTSVEAPKTSSTEYEPKVFTKKIRTLLFIAIIIVAIIGALMIIPYVSNHSYDNIMNMAVDAENNAQYAKALGYYEEAYAIDDSSYEVIYGLGRMYYRVKDYEKAVSFLEQALIIDPENKKIYTYLLNSLSALDDTARIYELAQGATNDEIKELISAYIMMPPSFSYEAGTYDKDFLLQLSTNGDYQIFYTLNGKNPTTSGKLYSKPIQITEGTTVVKAVAQNEAGEYSDVAIAEYTVAYKKLALPVVTPTDGVYNEKVMISIDVPEGCKAFYTWDGTSPTKNGIQYIDPFPILEGTSVLSVVIVDEDGNVSPTYHGNYIYQP</sequence>
<evidence type="ECO:0000313" key="4">
    <source>
        <dbReference type="EMBL" id="MBE5919179.1"/>
    </source>
</evidence>
<dbReference type="Pfam" id="PF14559">
    <property type="entry name" value="TPR_19"/>
    <property type="match status" value="1"/>
</dbReference>